<evidence type="ECO:0000313" key="2">
    <source>
        <dbReference type="Proteomes" id="UP001523369"/>
    </source>
</evidence>
<organism evidence="1 2">
    <name type="scientific">Paractinoplanes aksuensis</name>
    <dbReference type="NCBI Taxonomy" id="2939490"/>
    <lineage>
        <taxon>Bacteria</taxon>
        <taxon>Bacillati</taxon>
        <taxon>Actinomycetota</taxon>
        <taxon>Actinomycetes</taxon>
        <taxon>Micromonosporales</taxon>
        <taxon>Micromonosporaceae</taxon>
        <taxon>Paractinoplanes</taxon>
    </lineage>
</organism>
<protein>
    <submittedName>
        <fullName evidence="1">Uncharacterized protein</fullName>
    </submittedName>
</protein>
<reference evidence="1 2" key="1">
    <citation type="submission" date="2022-06" db="EMBL/GenBank/DDBJ databases">
        <title>New Species of the Genus Actinoplanes, ActinopZanes ferrugineus.</title>
        <authorList>
            <person name="Ding P."/>
        </authorList>
    </citation>
    <scope>NUCLEOTIDE SEQUENCE [LARGE SCALE GENOMIC DNA]</scope>
    <source>
        <strain evidence="1 2">TRM88003</strain>
    </source>
</reference>
<gene>
    <name evidence="1" type="ORF">M1L60_10870</name>
</gene>
<keyword evidence="2" id="KW-1185">Reference proteome</keyword>
<dbReference type="RefSeq" id="WP_253237229.1">
    <property type="nucleotide sequence ID" value="NZ_JAMYJR010000010.1"/>
</dbReference>
<comment type="caution">
    <text evidence="1">The sequence shown here is derived from an EMBL/GenBank/DDBJ whole genome shotgun (WGS) entry which is preliminary data.</text>
</comment>
<dbReference type="EMBL" id="JAMYJR010000010">
    <property type="protein sequence ID" value="MCO8271095.1"/>
    <property type="molecule type" value="Genomic_DNA"/>
</dbReference>
<sequence>MRDETVDGGELEQLLQGDQHARRRWLDRRPQDANWWLYLLLLIEAEEAQHPEWAELTVWVLAEAGRRSVLDRAEIAERTAYYVARLREAGTPPMGLPSADAVVRACLDAIPVALDEVALLSDRRDLRRLERRQMLDSRRARLLLNAAERHRAHLVDSELADRLGVWLAVKPRLV</sequence>
<accession>A0ABT1DJX3</accession>
<proteinExistence type="predicted"/>
<dbReference type="Proteomes" id="UP001523369">
    <property type="component" value="Unassembled WGS sequence"/>
</dbReference>
<name>A0ABT1DJX3_9ACTN</name>
<evidence type="ECO:0000313" key="1">
    <source>
        <dbReference type="EMBL" id="MCO8271095.1"/>
    </source>
</evidence>